<proteinExistence type="predicted"/>
<accession>A0A0E9S6W8</accession>
<sequence>MAHRERFMKV</sequence>
<reference evidence="1" key="1">
    <citation type="submission" date="2014-11" db="EMBL/GenBank/DDBJ databases">
        <authorList>
            <person name="Amaro Gonzalez C."/>
        </authorList>
    </citation>
    <scope>NUCLEOTIDE SEQUENCE</scope>
</reference>
<organism evidence="1">
    <name type="scientific">Anguilla anguilla</name>
    <name type="common">European freshwater eel</name>
    <name type="synonym">Muraena anguilla</name>
    <dbReference type="NCBI Taxonomy" id="7936"/>
    <lineage>
        <taxon>Eukaryota</taxon>
        <taxon>Metazoa</taxon>
        <taxon>Chordata</taxon>
        <taxon>Craniata</taxon>
        <taxon>Vertebrata</taxon>
        <taxon>Euteleostomi</taxon>
        <taxon>Actinopterygii</taxon>
        <taxon>Neopterygii</taxon>
        <taxon>Teleostei</taxon>
        <taxon>Anguilliformes</taxon>
        <taxon>Anguillidae</taxon>
        <taxon>Anguilla</taxon>
    </lineage>
</organism>
<protein>
    <submittedName>
        <fullName evidence="1">Uncharacterized protein</fullName>
    </submittedName>
</protein>
<name>A0A0E9S6W8_ANGAN</name>
<dbReference type="EMBL" id="GBXM01072319">
    <property type="protein sequence ID" value="JAH36258.1"/>
    <property type="molecule type" value="Transcribed_RNA"/>
</dbReference>
<reference evidence="1" key="2">
    <citation type="journal article" date="2015" name="Fish Shellfish Immunol.">
        <title>Early steps in the European eel (Anguilla anguilla)-Vibrio vulnificus interaction in the gills: Role of the RtxA13 toxin.</title>
        <authorList>
            <person name="Callol A."/>
            <person name="Pajuelo D."/>
            <person name="Ebbesson L."/>
            <person name="Teles M."/>
            <person name="MacKenzie S."/>
            <person name="Amaro C."/>
        </authorList>
    </citation>
    <scope>NUCLEOTIDE SEQUENCE</scope>
</reference>
<evidence type="ECO:0000313" key="1">
    <source>
        <dbReference type="EMBL" id="JAH36258.1"/>
    </source>
</evidence>